<feature type="compositionally biased region" description="Basic residues" evidence="1">
    <location>
        <begin position="122"/>
        <end position="131"/>
    </location>
</feature>
<proteinExistence type="predicted"/>
<sequence length="213" mass="23935">MQGSKRRNATTVDAADVEKLDHTTRKHPQPSTVPESPQAKKRDQDIPPPSDHVDVQRKAPSLPQAKSMSKSTVTQKTTRSVSPVVQVPAKRKRAVSIAMSDDESSDSDAPLLKRPLREKPRTAAKRLKYRPTIRASSTMTPATAKKRPASRILRDTRARKERVNGTDEETEDDDSDDSDWQDDEANNLDVVRAWLKKKGLWRDAPGKVKRALW</sequence>
<feature type="compositionally biased region" description="Acidic residues" evidence="1">
    <location>
        <begin position="166"/>
        <end position="184"/>
    </location>
</feature>
<accession>A0A6A5YUA7</accession>
<evidence type="ECO:0000256" key="1">
    <source>
        <dbReference type="SAM" id="MobiDB-lite"/>
    </source>
</evidence>
<gene>
    <name evidence="2" type="ORF">BDV96DRAFT_650700</name>
</gene>
<keyword evidence="3" id="KW-1185">Reference proteome</keyword>
<name>A0A6A5YUA7_9PLEO</name>
<reference evidence="2" key="1">
    <citation type="journal article" date="2020" name="Stud. Mycol.">
        <title>101 Dothideomycetes genomes: a test case for predicting lifestyles and emergence of pathogens.</title>
        <authorList>
            <person name="Haridas S."/>
            <person name="Albert R."/>
            <person name="Binder M."/>
            <person name="Bloem J."/>
            <person name="Labutti K."/>
            <person name="Salamov A."/>
            <person name="Andreopoulos B."/>
            <person name="Baker S."/>
            <person name="Barry K."/>
            <person name="Bills G."/>
            <person name="Bluhm B."/>
            <person name="Cannon C."/>
            <person name="Castanera R."/>
            <person name="Culley D."/>
            <person name="Daum C."/>
            <person name="Ezra D."/>
            <person name="Gonzalez J."/>
            <person name="Henrissat B."/>
            <person name="Kuo A."/>
            <person name="Liang C."/>
            <person name="Lipzen A."/>
            <person name="Lutzoni F."/>
            <person name="Magnuson J."/>
            <person name="Mondo S."/>
            <person name="Nolan M."/>
            <person name="Ohm R."/>
            <person name="Pangilinan J."/>
            <person name="Park H.-J."/>
            <person name="Ramirez L."/>
            <person name="Alfaro M."/>
            <person name="Sun H."/>
            <person name="Tritt A."/>
            <person name="Yoshinaga Y."/>
            <person name="Zwiers L.-H."/>
            <person name="Turgeon B."/>
            <person name="Goodwin S."/>
            <person name="Spatafora J."/>
            <person name="Crous P."/>
            <person name="Grigoriev I."/>
        </authorList>
    </citation>
    <scope>NUCLEOTIDE SEQUENCE</scope>
    <source>
        <strain evidence="2">CBS 627.86</strain>
    </source>
</reference>
<feature type="compositionally biased region" description="Basic and acidic residues" evidence="1">
    <location>
        <begin position="38"/>
        <end position="57"/>
    </location>
</feature>
<dbReference type="AlphaFoldDB" id="A0A6A5YUA7"/>
<organism evidence="2 3">
    <name type="scientific">Lophiotrema nucula</name>
    <dbReference type="NCBI Taxonomy" id="690887"/>
    <lineage>
        <taxon>Eukaryota</taxon>
        <taxon>Fungi</taxon>
        <taxon>Dikarya</taxon>
        <taxon>Ascomycota</taxon>
        <taxon>Pezizomycotina</taxon>
        <taxon>Dothideomycetes</taxon>
        <taxon>Pleosporomycetidae</taxon>
        <taxon>Pleosporales</taxon>
        <taxon>Lophiotremataceae</taxon>
        <taxon>Lophiotrema</taxon>
    </lineage>
</organism>
<dbReference type="Proteomes" id="UP000799770">
    <property type="component" value="Unassembled WGS sequence"/>
</dbReference>
<feature type="region of interest" description="Disordered" evidence="1">
    <location>
        <begin position="1"/>
        <end position="184"/>
    </location>
</feature>
<evidence type="ECO:0000313" key="3">
    <source>
        <dbReference type="Proteomes" id="UP000799770"/>
    </source>
</evidence>
<feature type="compositionally biased region" description="Basic and acidic residues" evidence="1">
    <location>
        <begin position="152"/>
        <end position="165"/>
    </location>
</feature>
<dbReference type="EMBL" id="ML977337">
    <property type="protein sequence ID" value="KAF2110586.1"/>
    <property type="molecule type" value="Genomic_DNA"/>
</dbReference>
<evidence type="ECO:0000313" key="2">
    <source>
        <dbReference type="EMBL" id="KAF2110586.1"/>
    </source>
</evidence>
<protein>
    <submittedName>
        <fullName evidence="2">Uncharacterized protein</fullName>
    </submittedName>
</protein>
<feature type="compositionally biased region" description="Polar residues" evidence="1">
    <location>
        <begin position="64"/>
        <end position="83"/>
    </location>
</feature>